<dbReference type="InterPro" id="IPR007419">
    <property type="entry name" value="BFD-like_2Fe2S-bd_dom"/>
</dbReference>
<keyword evidence="3" id="KW-0560">Oxidoreductase</keyword>
<comment type="caution">
    <text evidence="3">The sequence shown here is derived from an EMBL/GenBank/DDBJ whole genome shotgun (WGS) entry which is preliminary data.</text>
</comment>
<dbReference type="GO" id="GO:0004368">
    <property type="term" value="F:glycerol-3-phosphate dehydrogenase (quinone) activity"/>
    <property type="evidence" value="ECO:0007669"/>
    <property type="project" value="UniProtKB-EC"/>
</dbReference>
<dbReference type="Pfam" id="PF04324">
    <property type="entry name" value="Fer2_BFD"/>
    <property type="match status" value="1"/>
</dbReference>
<evidence type="ECO:0000313" key="3">
    <source>
        <dbReference type="EMBL" id="MBP2026598.1"/>
    </source>
</evidence>
<feature type="domain" description="BFD-like [2Fe-2S]-binding" evidence="2">
    <location>
        <begin position="398"/>
        <end position="451"/>
    </location>
</feature>
<name>A0ABS4KFQ1_9FIRM</name>
<dbReference type="InterPro" id="IPR052745">
    <property type="entry name" value="G3P_Oxidase/Oxidoreductase"/>
</dbReference>
<keyword evidence="4" id="KW-1185">Reference proteome</keyword>
<feature type="domain" description="FAD dependent oxidoreductase" evidence="1">
    <location>
        <begin position="3"/>
        <end position="352"/>
    </location>
</feature>
<gene>
    <name evidence="3" type="ORF">J2Z35_000387</name>
</gene>
<accession>A0ABS4KFQ1</accession>
<protein>
    <submittedName>
        <fullName evidence="3">Glycerol-3-phosphate dehydrogenase</fullName>
        <ecNumber evidence="3">1.1.5.3</ecNumber>
    </submittedName>
</protein>
<dbReference type="PANTHER" id="PTHR42720">
    <property type="entry name" value="GLYCEROL-3-PHOSPHATE DEHYDROGENASE"/>
    <property type="match status" value="1"/>
</dbReference>
<evidence type="ECO:0000313" key="4">
    <source>
        <dbReference type="Proteomes" id="UP001314903"/>
    </source>
</evidence>
<dbReference type="InterPro" id="IPR006076">
    <property type="entry name" value="FAD-dep_OxRdtase"/>
</dbReference>
<dbReference type="Pfam" id="PF01266">
    <property type="entry name" value="DAO"/>
    <property type="match status" value="1"/>
</dbReference>
<dbReference type="Proteomes" id="UP001314903">
    <property type="component" value="Unassembled WGS sequence"/>
</dbReference>
<evidence type="ECO:0000259" key="2">
    <source>
        <dbReference type="Pfam" id="PF04324"/>
    </source>
</evidence>
<dbReference type="Gene3D" id="3.50.50.60">
    <property type="entry name" value="FAD/NAD(P)-binding domain"/>
    <property type="match status" value="1"/>
</dbReference>
<evidence type="ECO:0000259" key="1">
    <source>
        <dbReference type="Pfam" id="PF01266"/>
    </source>
</evidence>
<dbReference type="RefSeq" id="WP_209658802.1">
    <property type="nucleotide sequence ID" value="NZ_JAGGLI010000002.1"/>
</dbReference>
<dbReference type="SUPFAM" id="SSF51905">
    <property type="entry name" value="FAD/NAD(P)-binding domain"/>
    <property type="match status" value="1"/>
</dbReference>
<proteinExistence type="predicted"/>
<dbReference type="InterPro" id="IPR036188">
    <property type="entry name" value="FAD/NAD-bd_sf"/>
</dbReference>
<reference evidence="3 4" key="1">
    <citation type="submission" date="2021-03" db="EMBL/GenBank/DDBJ databases">
        <title>Genomic Encyclopedia of Type Strains, Phase IV (KMG-IV): sequencing the most valuable type-strain genomes for metagenomic binning, comparative biology and taxonomic classification.</title>
        <authorList>
            <person name="Goeker M."/>
        </authorList>
    </citation>
    <scope>NUCLEOTIDE SEQUENCE [LARGE SCALE GENOMIC DNA]</scope>
    <source>
        <strain evidence="3 4">DSM 27512</strain>
    </source>
</reference>
<dbReference type="InterPro" id="IPR041854">
    <property type="entry name" value="BFD-like_2Fe2S-bd_dom_sf"/>
</dbReference>
<sequence>MYDVIIIGSGITGSSIARELSRYNLKTLVLEKDNDVANGTTKANSAIVHAGYDATPGTLKARFNVRGNEIYETICKDLSVPFKRIGSLVVAFNDDEMKMVKELYDRGIENNVPDMEIIGKDRVLELEPNLKEEVAGALYAKTGGIVGPWELSIAMLENAAENGVEVLLNTEVTNIEKNEGTYIVHSNEKKYNAKLVINCAGLYSDEINNMVNEPLFEIVPNKGEYNLFDKSVGDTVNTVVFRCPSKDGKGAVILPTVHGNLLIGPTAEYVDDKKDLSTSWNGLVNLEKHTKETLKNSLSFGTVITSFSGLRAKTASQDFIIEESKSKGFINVAAIDSPGLTAAPAIAEYVMEIVKGILKDIDENKSFNGIRRPSIHFADLSQEEKAKLIEQDDRFGRVICRCEHITEGEIVDVAKRKVGATTLDGVKRRARPGGGRCQGGFCAPRVMEILAKEMDVDITEVLKDGKGSYILTGKTK</sequence>
<dbReference type="CDD" id="cd19946">
    <property type="entry name" value="GlpA-like_Fer2_BFD-like"/>
    <property type="match status" value="1"/>
</dbReference>
<organism evidence="3 4">
    <name type="scientific">Acetoanaerobium pronyense</name>
    <dbReference type="NCBI Taxonomy" id="1482736"/>
    <lineage>
        <taxon>Bacteria</taxon>
        <taxon>Bacillati</taxon>
        <taxon>Bacillota</taxon>
        <taxon>Clostridia</taxon>
        <taxon>Peptostreptococcales</taxon>
        <taxon>Filifactoraceae</taxon>
        <taxon>Acetoanaerobium</taxon>
    </lineage>
</organism>
<dbReference type="PANTHER" id="PTHR42720:SF1">
    <property type="entry name" value="GLYCEROL 3-PHOSPHATE OXIDASE"/>
    <property type="match status" value="1"/>
</dbReference>
<dbReference type="EC" id="1.1.5.3" evidence="3"/>
<dbReference type="Gene3D" id="3.30.9.10">
    <property type="entry name" value="D-Amino Acid Oxidase, subunit A, domain 2"/>
    <property type="match status" value="1"/>
</dbReference>
<dbReference type="Gene3D" id="1.10.10.1100">
    <property type="entry name" value="BFD-like [2Fe-2S]-binding domain"/>
    <property type="match status" value="1"/>
</dbReference>
<dbReference type="EMBL" id="JAGGLI010000002">
    <property type="protein sequence ID" value="MBP2026598.1"/>
    <property type="molecule type" value="Genomic_DNA"/>
</dbReference>